<dbReference type="RefSeq" id="WP_070125183.1">
    <property type="nucleotide sequence ID" value="NZ_MDHN01000019.1"/>
</dbReference>
<dbReference type="STRING" id="1656094.BFC18_10020"/>
<evidence type="ECO:0000256" key="1">
    <source>
        <dbReference type="ARBA" id="ARBA00022908"/>
    </source>
</evidence>
<sequence>MSALKDTKHLKLRGNIWWYQRRVPKHLANQYPDQSFIQISLETGDIREARKKRDVLNGEIESKSLRTITNTDGQRFRELVREMERDRANHPKKWDLAIYPERLQEQGQQLELEAYMTVNGARDFSRKYRLTILDGYEMWLNDVGQSKTEEHRHKIEKAIKDFGKFCFKNYDWIDSPNLVIEDIDRKLVYAFIKHLGKSYKKTTVQGTISRINTIWAYLKKIDEVKGDNPFHDHIYSSAEEAQSEKREPFTKEEVEIIRAYKWEKPVYSLLVDLGIYTGCRISELCNLKKKHVVVDEGIVAIKTLRKVRQKQQQEQCLYQTSWVLACLNTSKASKTKSM</sequence>
<dbReference type="GO" id="GO:0006310">
    <property type="term" value="P:DNA recombination"/>
    <property type="evidence" value="ECO:0007669"/>
    <property type="project" value="UniProtKB-KW"/>
</dbReference>
<dbReference type="SUPFAM" id="SSF56349">
    <property type="entry name" value="DNA breaking-rejoining enzymes"/>
    <property type="match status" value="1"/>
</dbReference>
<keyword evidence="7" id="KW-1185">Reference proteome</keyword>
<dbReference type="InterPro" id="IPR010998">
    <property type="entry name" value="Integrase_recombinase_N"/>
</dbReference>
<name>A0A1E7ZC23_9ALTE</name>
<evidence type="ECO:0000256" key="2">
    <source>
        <dbReference type="ARBA" id="ARBA00023125"/>
    </source>
</evidence>
<feature type="domain" description="Core-binding (CB)" evidence="5">
    <location>
        <begin position="130"/>
        <end position="219"/>
    </location>
</feature>
<dbReference type="InterPro" id="IPR011010">
    <property type="entry name" value="DNA_brk_join_enz"/>
</dbReference>
<dbReference type="InterPro" id="IPR044068">
    <property type="entry name" value="CB"/>
</dbReference>
<dbReference type="InterPro" id="IPR013762">
    <property type="entry name" value="Integrase-like_cat_sf"/>
</dbReference>
<dbReference type="Pfam" id="PF20172">
    <property type="entry name" value="DUF6538"/>
    <property type="match status" value="1"/>
</dbReference>
<comment type="caution">
    <text evidence="6">The sequence shown here is derived from an EMBL/GenBank/DDBJ whole genome shotgun (WGS) entry which is preliminary data.</text>
</comment>
<dbReference type="EMBL" id="MDHN01000019">
    <property type="protein sequence ID" value="OFC71073.1"/>
    <property type="molecule type" value="Genomic_DNA"/>
</dbReference>
<evidence type="ECO:0000256" key="4">
    <source>
        <dbReference type="PROSITE-ProRule" id="PRU01248"/>
    </source>
</evidence>
<organism evidence="6 7">
    <name type="scientific">Alteromonas confluentis</name>
    <dbReference type="NCBI Taxonomy" id="1656094"/>
    <lineage>
        <taxon>Bacteria</taxon>
        <taxon>Pseudomonadati</taxon>
        <taxon>Pseudomonadota</taxon>
        <taxon>Gammaproteobacteria</taxon>
        <taxon>Alteromonadales</taxon>
        <taxon>Alteromonadaceae</taxon>
        <taxon>Alteromonas/Salinimonas group</taxon>
        <taxon>Alteromonas</taxon>
    </lineage>
</organism>
<dbReference type="GO" id="GO:0015074">
    <property type="term" value="P:DNA integration"/>
    <property type="evidence" value="ECO:0007669"/>
    <property type="project" value="UniProtKB-KW"/>
</dbReference>
<dbReference type="AlphaFoldDB" id="A0A1E7ZC23"/>
<keyword evidence="3" id="KW-0233">DNA recombination</keyword>
<dbReference type="OrthoDB" id="9795573at2"/>
<keyword evidence="2 4" id="KW-0238">DNA-binding</keyword>
<dbReference type="GO" id="GO:0003677">
    <property type="term" value="F:DNA binding"/>
    <property type="evidence" value="ECO:0007669"/>
    <property type="project" value="UniProtKB-UniRule"/>
</dbReference>
<gene>
    <name evidence="6" type="ORF">BFC18_10020</name>
</gene>
<protein>
    <submittedName>
        <fullName evidence="6">Integrase</fullName>
    </submittedName>
</protein>
<evidence type="ECO:0000259" key="5">
    <source>
        <dbReference type="PROSITE" id="PS51900"/>
    </source>
</evidence>
<keyword evidence="1" id="KW-0229">DNA integration</keyword>
<proteinExistence type="predicted"/>
<reference evidence="6 7" key="1">
    <citation type="submission" date="2016-08" db="EMBL/GenBank/DDBJ databases">
        <authorList>
            <person name="Seilhamer J.J."/>
        </authorList>
    </citation>
    <scope>NUCLEOTIDE SEQUENCE [LARGE SCALE GENOMIC DNA]</scope>
    <source>
        <strain evidence="6 7">KCTC 42603</strain>
    </source>
</reference>
<accession>A0A1E7ZC23</accession>
<evidence type="ECO:0000256" key="3">
    <source>
        <dbReference type="ARBA" id="ARBA00023172"/>
    </source>
</evidence>
<dbReference type="Proteomes" id="UP000175691">
    <property type="component" value="Unassembled WGS sequence"/>
</dbReference>
<dbReference type="PROSITE" id="PS51900">
    <property type="entry name" value="CB"/>
    <property type="match status" value="1"/>
</dbReference>
<evidence type="ECO:0000313" key="6">
    <source>
        <dbReference type="EMBL" id="OFC71073.1"/>
    </source>
</evidence>
<dbReference type="InterPro" id="IPR046668">
    <property type="entry name" value="DUF6538"/>
</dbReference>
<dbReference type="Gene3D" id="1.10.150.130">
    <property type="match status" value="1"/>
</dbReference>
<evidence type="ECO:0000313" key="7">
    <source>
        <dbReference type="Proteomes" id="UP000175691"/>
    </source>
</evidence>
<dbReference type="Gene3D" id="1.10.443.10">
    <property type="entry name" value="Intergrase catalytic core"/>
    <property type="match status" value="1"/>
</dbReference>